<dbReference type="Gene3D" id="2.40.30.10">
    <property type="entry name" value="Translation factors"/>
    <property type="match status" value="1"/>
</dbReference>
<sequence>MRRDVEIGRGKIEGLQSQKLPAKKVEEGNECGMMIDAKIEIAGGDVLEAFVMNER</sequence>
<gene>
    <name evidence="1" type="ORF">UW25_C0004G0070</name>
</gene>
<organism evidence="1 2">
    <name type="scientific">Candidatus Nomurabacteria bacterium GW2011_GWB1_44_12</name>
    <dbReference type="NCBI Taxonomy" id="1618748"/>
    <lineage>
        <taxon>Bacteria</taxon>
        <taxon>Candidatus Nomuraibacteriota</taxon>
    </lineage>
</organism>
<evidence type="ECO:0008006" key="3">
    <source>
        <dbReference type="Google" id="ProtNLM"/>
    </source>
</evidence>
<reference evidence="1 2" key="1">
    <citation type="journal article" date="2015" name="Nature">
        <title>rRNA introns, odd ribosomes, and small enigmatic genomes across a large radiation of phyla.</title>
        <authorList>
            <person name="Brown C.T."/>
            <person name="Hug L.A."/>
            <person name="Thomas B.C."/>
            <person name="Sharon I."/>
            <person name="Castelle C.J."/>
            <person name="Singh A."/>
            <person name="Wilkins M.J."/>
            <person name="Williams K.H."/>
            <person name="Banfield J.F."/>
        </authorList>
    </citation>
    <scope>NUCLEOTIDE SEQUENCE [LARGE SCALE GENOMIC DNA]</scope>
</reference>
<proteinExistence type="predicted"/>
<dbReference type="InterPro" id="IPR009000">
    <property type="entry name" value="Transl_B-barrel_sf"/>
</dbReference>
<evidence type="ECO:0000313" key="2">
    <source>
        <dbReference type="Proteomes" id="UP000033815"/>
    </source>
</evidence>
<name>A0A837I9X2_9BACT</name>
<accession>A0A837I9X2</accession>
<comment type="caution">
    <text evidence="1">The sequence shown here is derived from an EMBL/GenBank/DDBJ whole genome shotgun (WGS) entry which is preliminary data.</text>
</comment>
<dbReference type="Proteomes" id="UP000033815">
    <property type="component" value="Unassembled WGS sequence"/>
</dbReference>
<dbReference type="AlphaFoldDB" id="A0A837I9X2"/>
<protein>
    <recommendedName>
        <fullName evidence="3">Translation initiation factor IF-2</fullName>
    </recommendedName>
</protein>
<evidence type="ECO:0000313" key="1">
    <source>
        <dbReference type="EMBL" id="KKT36742.1"/>
    </source>
</evidence>
<dbReference type="SUPFAM" id="SSF50447">
    <property type="entry name" value="Translation proteins"/>
    <property type="match status" value="1"/>
</dbReference>
<dbReference type="EMBL" id="LCHP01000004">
    <property type="protein sequence ID" value="KKT36742.1"/>
    <property type="molecule type" value="Genomic_DNA"/>
</dbReference>